<proteinExistence type="predicted"/>
<name>A0A285R332_9SPHN</name>
<dbReference type="EMBL" id="OBMI01000002">
    <property type="protein sequence ID" value="SOB86752.1"/>
    <property type="molecule type" value="Genomic_DNA"/>
</dbReference>
<gene>
    <name evidence="1" type="ORF">SAMN06297144_1861</name>
</gene>
<accession>A0A285R332</accession>
<dbReference type="Proteomes" id="UP000219494">
    <property type="component" value="Unassembled WGS sequence"/>
</dbReference>
<dbReference type="RefSeq" id="WP_144033581.1">
    <property type="nucleotide sequence ID" value="NZ_OBMI01000002.1"/>
</dbReference>
<evidence type="ECO:0000313" key="1">
    <source>
        <dbReference type="EMBL" id="SOB86752.1"/>
    </source>
</evidence>
<dbReference type="OrthoDB" id="7940251at2"/>
<dbReference type="PROSITE" id="PS51257">
    <property type="entry name" value="PROKAR_LIPOPROTEIN"/>
    <property type="match status" value="1"/>
</dbReference>
<reference evidence="1 2" key="1">
    <citation type="submission" date="2017-07" db="EMBL/GenBank/DDBJ databases">
        <authorList>
            <person name="Sun Z.S."/>
            <person name="Albrecht U."/>
            <person name="Echele G."/>
            <person name="Lee C.C."/>
        </authorList>
    </citation>
    <scope>NUCLEOTIDE SEQUENCE [LARGE SCALE GENOMIC DNA]</scope>
    <source>
        <strain evidence="1 2">CGMCC 1.12672</strain>
    </source>
</reference>
<dbReference type="SUPFAM" id="SSF52266">
    <property type="entry name" value="SGNH hydrolase"/>
    <property type="match status" value="1"/>
</dbReference>
<dbReference type="AlphaFoldDB" id="A0A285R332"/>
<protein>
    <recommendedName>
        <fullName evidence="3">GDSL-like Lipase/Acylhydrolase family protein</fullName>
    </recommendedName>
</protein>
<evidence type="ECO:0008006" key="3">
    <source>
        <dbReference type="Google" id="ProtNLM"/>
    </source>
</evidence>
<keyword evidence="2" id="KW-1185">Reference proteome</keyword>
<evidence type="ECO:0000313" key="2">
    <source>
        <dbReference type="Proteomes" id="UP000219494"/>
    </source>
</evidence>
<organism evidence="1 2">
    <name type="scientific">Sphingomonas guangdongensis</name>
    <dbReference type="NCBI Taxonomy" id="1141890"/>
    <lineage>
        <taxon>Bacteria</taxon>
        <taxon>Pseudomonadati</taxon>
        <taxon>Pseudomonadota</taxon>
        <taxon>Alphaproteobacteria</taxon>
        <taxon>Sphingomonadales</taxon>
        <taxon>Sphingomonadaceae</taxon>
        <taxon>Sphingomonas</taxon>
    </lineage>
</organism>
<sequence>MVETRNANLPSQYLGQVATGCYMPRSSITGANRYARTRDMVITTEVVTNPKVGWARWRVASGIESAPAAACKFIAALEYPTGVFTYADQCIAAGTPGSPAEVDMAANATLLLDFAVTIPKGAQVYVWARQFSADGSGVLWRQGQHPLTARPGCYLDLGQNASPPALLNAFGGSPAEFSFPPVLFLGQTRRPSVLVFGDSREEGGTEGPRTPHYDNGLCIGAIGRHFGYTSVAESSSSLNQFTGGSSANRSNRLALAPYFTHIVNAWGVNDIGTGRTVAQFLADRATFAGYFPNKQVIGTTMPPYVPYTDGGRTIAGQSLGTNQPKVREANRAIRAGIAGEAFIFDTARGADPFDRDAYSVDPDPSATTARFPAAQITASISATTLTVTAVTSGTLGYGTCLTEGLGNAYDSSPYYGTMILEQLTGTTGGVGTYRVNFSQNTSWRTMYAGGWGSKDGLHLNGMLAEQVRERLAPAIDQIRR</sequence>